<evidence type="ECO:0000259" key="5">
    <source>
        <dbReference type="SMART" id="SM00701"/>
    </source>
</evidence>
<gene>
    <name evidence="6" type="ORF">HPG69_009129</name>
</gene>
<evidence type="ECO:0000256" key="3">
    <source>
        <dbReference type="SAM" id="MobiDB-lite"/>
    </source>
</evidence>
<comment type="similarity">
    <text evidence="1">Belongs to the N-acetylmuramoyl-L-alanine amidase 2 family.</text>
</comment>
<keyword evidence="7" id="KW-1185">Reference proteome</keyword>
<feature type="region of interest" description="Disordered" evidence="3">
    <location>
        <begin position="217"/>
        <end position="274"/>
    </location>
</feature>
<feature type="domain" description="N-acetylmuramoyl-L-alanine amidase" evidence="4">
    <location>
        <begin position="456"/>
        <end position="595"/>
    </location>
</feature>
<dbReference type="InterPro" id="IPR015510">
    <property type="entry name" value="PGRP"/>
</dbReference>
<dbReference type="Gene3D" id="3.40.80.10">
    <property type="entry name" value="Peptidoglycan recognition protein-like"/>
    <property type="match status" value="1"/>
</dbReference>
<dbReference type="GO" id="GO:0002376">
    <property type="term" value="P:immune system process"/>
    <property type="evidence" value="ECO:0007669"/>
    <property type="project" value="UniProtKB-KW"/>
</dbReference>
<dbReference type="InterPro" id="IPR002502">
    <property type="entry name" value="Amidase_domain"/>
</dbReference>
<evidence type="ECO:0000256" key="1">
    <source>
        <dbReference type="ARBA" id="ARBA00007553"/>
    </source>
</evidence>
<evidence type="ECO:0000313" key="6">
    <source>
        <dbReference type="EMBL" id="KAF5921561.1"/>
    </source>
</evidence>
<dbReference type="SUPFAM" id="SSF55846">
    <property type="entry name" value="N-acetylmuramoyl-L-alanine amidase-like"/>
    <property type="match status" value="1"/>
</dbReference>
<dbReference type="SMART" id="SM00701">
    <property type="entry name" value="PGRP"/>
    <property type="match status" value="1"/>
</dbReference>
<dbReference type="Pfam" id="PF01510">
    <property type="entry name" value="Amidase_2"/>
    <property type="match status" value="1"/>
</dbReference>
<evidence type="ECO:0008006" key="8">
    <source>
        <dbReference type="Google" id="ProtNLM"/>
    </source>
</evidence>
<dbReference type="GO" id="GO:0008270">
    <property type="term" value="F:zinc ion binding"/>
    <property type="evidence" value="ECO:0007669"/>
    <property type="project" value="InterPro"/>
</dbReference>
<reference evidence="6 7" key="1">
    <citation type="journal article" date="2020" name="Mol. Biol. Evol.">
        <title>Interspecific Gene Flow and the Evolution of Specialization in Black and White Rhinoceros.</title>
        <authorList>
            <person name="Moodley Y."/>
            <person name="Westbury M.V."/>
            <person name="Russo I.M."/>
            <person name="Gopalakrishnan S."/>
            <person name="Rakotoarivelo A."/>
            <person name="Olsen R.A."/>
            <person name="Prost S."/>
            <person name="Tunstall T."/>
            <person name="Ryder O.A."/>
            <person name="Dalen L."/>
            <person name="Bruford M.W."/>
        </authorList>
    </citation>
    <scope>NUCLEOTIDE SEQUENCE [LARGE SCALE GENOMIC DNA]</scope>
    <source>
        <strain evidence="6">SBR-YM</strain>
        <tissue evidence="6">Skin</tissue>
    </source>
</reference>
<dbReference type="PANTHER" id="PTHR11022:SF66">
    <property type="entry name" value="N-ACETYLMURAMOYL-L-ALANINE AMIDASE"/>
    <property type="match status" value="1"/>
</dbReference>
<proteinExistence type="inferred from homology"/>
<dbReference type="CDD" id="cd06583">
    <property type="entry name" value="PGRP"/>
    <property type="match status" value="1"/>
</dbReference>
<dbReference type="EMBL" id="JACDTQ010001605">
    <property type="protein sequence ID" value="KAF5921561.1"/>
    <property type="molecule type" value="Genomic_DNA"/>
</dbReference>
<organism evidence="6 7">
    <name type="scientific">Diceros bicornis minor</name>
    <name type="common">South-central black rhinoceros</name>
    <dbReference type="NCBI Taxonomy" id="77932"/>
    <lineage>
        <taxon>Eukaryota</taxon>
        <taxon>Metazoa</taxon>
        <taxon>Chordata</taxon>
        <taxon>Craniata</taxon>
        <taxon>Vertebrata</taxon>
        <taxon>Euteleostomi</taxon>
        <taxon>Mammalia</taxon>
        <taxon>Eutheria</taxon>
        <taxon>Laurasiatheria</taxon>
        <taxon>Perissodactyla</taxon>
        <taxon>Rhinocerotidae</taxon>
        <taxon>Diceros</taxon>
    </lineage>
</organism>
<dbReference type="FunFam" id="3.40.80.10:FF:000001">
    <property type="entry name" value="Peptidoglycan recognition protein 1"/>
    <property type="match status" value="1"/>
</dbReference>
<accession>A0A7J7F0R7</accession>
<dbReference type="Proteomes" id="UP000551758">
    <property type="component" value="Unassembled WGS sequence"/>
</dbReference>
<dbReference type="GO" id="GO:0009253">
    <property type="term" value="P:peptidoglycan catabolic process"/>
    <property type="evidence" value="ECO:0007669"/>
    <property type="project" value="InterPro"/>
</dbReference>
<evidence type="ECO:0000313" key="7">
    <source>
        <dbReference type="Proteomes" id="UP000551758"/>
    </source>
</evidence>
<protein>
    <recommendedName>
        <fullName evidence="8">N-acetylmuramoyl-L-alanine amidase</fullName>
    </recommendedName>
</protein>
<feature type="compositionally biased region" description="Polar residues" evidence="3">
    <location>
        <begin position="222"/>
        <end position="236"/>
    </location>
</feature>
<keyword evidence="2" id="KW-0391">Immunity</keyword>
<dbReference type="PANTHER" id="PTHR11022">
    <property type="entry name" value="PEPTIDOGLYCAN RECOGNITION PROTEIN"/>
    <property type="match status" value="1"/>
</dbReference>
<dbReference type="GO" id="GO:0008745">
    <property type="term" value="F:N-acetylmuramoyl-L-alanine amidase activity"/>
    <property type="evidence" value="ECO:0007669"/>
    <property type="project" value="InterPro"/>
</dbReference>
<evidence type="ECO:0000256" key="2">
    <source>
        <dbReference type="ARBA" id="ARBA00022859"/>
    </source>
</evidence>
<comment type="caution">
    <text evidence="6">The sequence shown here is derived from an EMBL/GenBank/DDBJ whole genome shotgun (WGS) entry which is preliminary data.</text>
</comment>
<feature type="domain" description="Peptidoglycan recognition protein family" evidence="5">
    <location>
        <begin position="443"/>
        <end position="589"/>
    </location>
</feature>
<sequence length="708" mass="76285">MTWTQDTLSPLRCCLPPTAPCHSPLHVGSSQRHCSVLHDCLLPALPRSLLRSTGYVLQKLEPHNATLPLLMDSVIQALAELEQKAPATKASHTASAWLLSAQDSGPHDPLHHFLLRGRSPKAMDLDPPPLSSELQGLTKEVARHGVRGRQEYGVVLAPDGSTVAVEPLLVGLEAGLQGQRVVNLPLESTANPPDAGPTIPDVGATVPDVRAIFPGLKDASPDVTSTDVGAMSSNVRATDLDDGATSPDIRPGSPDVQVTPPDVQASSPDAQAKSPTTVDSLLVVTLAKDLGLTFLQVPHTQSHPGLGTEGCWDQLSAPRTFTLLGHKASPLTTAFLNGALDGALLGDYLSRAPEPQPSLSCLLSQYYGAGVAGDPGLRSNFRRQNGAALTSAPTLTQQVWGALTLLQRLEPAHSQLQGVSQEQLAQVATHASKEFTEAFLGCPAIHPRCRWGAAPYQGRPTPLQLPLGFLYVHHTYVPAPPCTVFARCADNMRSMQRFHQGARGWEDIGYSFVVGSDGYVYEGRGWHWVGAHTRGHNSRGFGVAFVGNYTAELPTEAALRTVRDMLPRCAVRAGLLRPDYRLLGHRQLVPTECPGDALFDLLRTWPRFDAVSPRRPHSVGLRFLCPRKLSAAPDPSCNLYARTASARPLILLTTRLVRQPRPRLQSLCSQHPLPPVRCLHNLRPVPHPASLSFAQSPTPLPSQPRHGP</sequence>
<dbReference type="InterPro" id="IPR036505">
    <property type="entry name" value="Amidase/PGRP_sf"/>
</dbReference>
<dbReference type="AlphaFoldDB" id="A0A7J7F0R7"/>
<evidence type="ECO:0000259" key="4">
    <source>
        <dbReference type="SMART" id="SM00644"/>
    </source>
</evidence>
<dbReference type="SMART" id="SM00644">
    <property type="entry name" value="Ami_2"/>
    <property type="match status" value="1"/>
</dbReference>
<name>A0A7J7F0R7_DICBM</name>
<dbReference type="InterPro" id="IPR006619">
    <property type="entry name" value="PGRP_domain_met/bac"/>
</dbReference>
<feature type="compositionally biased region" description="Polar residues" evidence="3">
    <location>
        <begin position="264"/>
        <end position="274"/>
    </location>
</feature>